<keyword evidence="2" id="KW-1185">Reference proteome</keyword>
<reference evidence="1" key="2">
    <citation type="submission" date="2023-03" db="EMBL/GenBank/DDBJ databases">
        <authorList>
            <person name="Inwood S.N."/>
            <person name="Skelly J.G."/>
            <person name="Guhlin J."/>
            <person name="Harrop T.W.R."/>
            <person name="Goldson S.G."/>
            <person name="Dearden P.K."/>
        </authorList>
    </citation>
    <scope>NUCLEOTIDE SEQUENCE</scope>
    <source>
        <strain evidence="1">Irish</strain>
        <tissue evidence="1">Whole body</tissue>
    </source>
</reference>
<proteinExistence type="predicted"/>
<reference evidence="1" key="1">
    <citation type="journal article" date="2023" name="bioRxiv">
        <title>Scaffold-level genome assemblies of two parasitoid biocontrol wasps reveal the parthenogenesis mechanism and an associated novel virus.</title>
        <authorList>
            <person name="Inwood S."/>
            <person name="Skelly J."/>
            <person name="Guhlin J."/>
            <person name="Harrop T."/>
            <person name="Goldson S."/>
            <person name="Dearden P."/>
        </authorList>
    </citation>
    <scope>NUCLEOTIDE SEQUENCE</scope>
    <source>
        <strain evidence="1">Irish</strain>
        <tissue evidence="1">Whole body</tissue>
    </source>
</reference>
<name>A0AA39KX55_9HYME</name>
<gene>
    <name evidence="1" type="ORF">PV328_001035</name>
</gene>
<protein>
    <submittedName>
        <fullName evidence="1">Uncharacterized protein</fullName>
    </submittedName>
</protein>
<dbReference type="Proteomes" id="UP001168990">
    <property type="component" value="Unassembled WGS sequence"/>
</dbReference>
<organism evidence="1 2">
    <name type="scientific">Microctonus aethiopoides</name>
    <dbReference type="NCBI Taxonomy" id="144406"/>
    <lineage>
        <taxon>Eukaryota</taxon>
        <taxon>Metazoa</taxon>
        <taxon>Ecdysozoa</taxon>
        <taxon>Arthropoda</taxon>
        <taxon>Hexapoda</taxon>
        <taxon>Insecta</taxon>
        <taxon>Pterygota</taxon>
        <taxon>Neoptera</taxon>
        <taxon>Endopterygota</taxon>
        <taxon>Hymenoptera</taxon>
        <taxon>Apocrita</taxon>
        <taxon>Ichneumonoidea</taxon>
        <taxon>Braconidae</taxon>
        <taxon>Euphorinae</taxon>
        <taxon>Microctonus</taxon>
    </lineage>
</organism>
<evidence type="ECO:0000313" key="1">
    <source>
        <dbReference type="EMBL" id="KAK0176937.1"/>
    </source>
</evidence>
<dbReference type="AlphaFoldDB" id="A0AA39KX55"/>
<dbReference type="EMBL" id="JAQQBS010000001">
    <property type="protein sequence ID" value="KAK0176937.1"/>
    <property type="molecule type" value="Genomic_DNA"/>
</dbReference>
<comment type="caution">
    <text evidence="1">The sequence shown here is derived from an EMBL/GenBank/DDBJ whole genome shotgun (WGS) entry which is preliminary data.</text>
</comment>
<accession>A0AA39KX55</accession>
<evidence type="ECO:0000313" key="2">
    <source>
        <dbReference type="Proteomes" id="UP001168990"/>
    </source>
</evidence>
<sequence>MEPYPGLNICGACARTDESALVLSVELTFVDMLDSEDSKFLTSLVLAEDLFLFPDLTKLPEEVPLSIEETGLIEETSLISSSCNKFSVETDPMNRDKCKFHFGTLLLPRRVYFGLLYYINRKPCIHSEGSHVNEETDDPMRSTLIRRPADTPAPQIRESLIANSFDFQEIFENADEKISKLSRNLCINWKPQLALSLALGLASLVLLAVTPTHQYQSSSSSQVTKIYIQSVMTPSVHLNQRLRLHKFTINNNLKT</sequence>